<comment type="similarity">
    <text evidence="1">Belongs to the metallo-dependent hydrolases superfamily. CpsB/CapC family.</text>
</comment>
<evidence type="ECO:0000256" key="3">
    <source>
        <dbReference type="ARBA" id="ARBA00022801"/>
    </source>
</evidence>
<dbReference type="PIRSF" id="PIRSF016557">
    <property type="entry name" value="Caps_synth_CpsB"/>
    <property type="match status" value="1"/>
</dbReference>
<comment type="caution">
    <text evidence="5">The sequence shown here is derived from an EMBL/GenBank/DDBJ whole genome shotgun (WGS) entry which is preliminary data.</text>
</comment>
<evidence type="ECO:0000256" key="1">
    <source>
        <dbReference type="ARBA" id="ARBA00005750"/>
    </source>
</evidence>
<dbReference type="Gene3D" id="3.20.20.140">
    <property type="entry name" value="Metal-dependent hydrolases"/>
    <property type="match status" value="1"/>
</dbReference>
<dbReference type="PANTHER" id="PTHR39181">
    <property type="entry name" value="TYROSINE-PROTEIN PHOSPHATASE YWQE"/>
    <property type="match status" value="1"/>
</dbReference>
<name>A0ABQ1QQG9_9FLAO</name>
<dbReference type="PANTHER" id="PTHR39181:SF1">
    <property type="entry name" value="TYROSINE-PROTEIN PHOSPHATASE YWQE"/>
    <property type="match status" value="1"/>
</dbReference>
<proteinExistence type="inferred from homology"/>
<comment type="catalytic activity">
    <reaction evidence="4">
        <text>O-phospho-L-tyrosyl-[protein] + H2O = L-tyrosyl-[protein] + phosphate</text>
        <dbReference type="Rhea" id="RHEA:10684"/>
        <dbReference type="Rhea" id="RHEA-COMP:10136"/>
        <dbReference type="Rhea" id="RHEA-COMP:20101"/>
        <dbReference type="ChEBI" id="CHEBI:15377"/>
        <dbReference type="ChEBI" id="CHEBI:43474"/>
        <dbReference type="ChEBI" id="CHEBI:46858"/>
        <dbReference type="ChEBI" id="CHEBI:61978"/>
        <dbReference type="EC" id="3.1.3.48"/>
    </reaction>
</comment>
<reference evidence="6" key="1">
    <citation type="journal article" date="2019" name="Int. J. Syst. Evol. Microbiol.">
        <title>The Global Catalogue of Microorganisms (GCM) 10K type strain sequencing project: providing services to taxonomists for standard genome sequencing and annotation.</title>
        <authorList>
            <consortium name="The Broad Institute Genomics Platform"/>
            <consortium name="The Broad Institute Genome Sequencing Center for Infectious Disease"/>
            <person name="Wu L."/>
            <person name="Ma J."/>
        </authorList>
    </citation>
    <scope>NUCLEOTIDE SEQUENCE [LARGE SCALE GENOMIC DNA]</scope>
    <source>
        <strain evidence="6">CGMCC 1.12606</strain>
    </source>
</reference>
<accession>A0ABQ1QQG9</accession>
<dbReference type="EMBL" id="BMFH01000001">
    <property type="protein sequence ID" value="GGD40863.1"/>
    <property type="molecule type" value="Genomic_DNA"/>
</dbReference>
<evidence type="ECO:0000313" key="5">
    <source>
        <dbReference type="EMBL" id="GGD40863.1"/>
    </source>
</evidence>
<evidence type="ECO:0000256" key="4">
    <source>
        <dbReference type="ARBA" id="ARBA00051722"/>
    </source>
</evidence>
<evidence type="ECO:0000256" key="2">
    <source>
        <dbReference type="ARBA" id="ARBA00013064"/>
    </source>
</evidence>
<keyword evidence="6" id="KW-1185">Reference proteome</keyword>
<organism evidence="5 6">
    <name type="scientific">Muriicola marianensis</name>
    <dbReference type="NCBI Taxonomy" id="1324801"/>
    <lineage>
        <taxon>Bacteria</taxon>
        <taxon>Pseudomonadati</taxon>
        <taxon>Bacteroidota</taxon>
        <taxon>Flavobacteriia</taxon>
        <taxon>Flavobacteriales</taxon>
        <taxon>Flavobacteriaceae</taxon>
        <taxon>Muriicola</taxon>
    </lineage>
</organism>
<dbReference type="InterPro" id="IPR016667">
    <property type="entry name" value="Caps_polysacc_synth_CpsB/CapC"/>
</dbReference>
<dbReference type="Pfam" id="PF19567">
    <property type="entry name" value="CpsB_CapC"/>
    <property type="match status" value="1"/>
</dbReference>
<evidence type="ECO:0000313" key="6">
    <source>
        <dbReference type="Proteomes" id="UP000625780"/>
    </source>
</evidence>
<dbReference type="EC" id="3.1.3.48" evidence="2"/>
<keyword evidence="3" id="KW-0378">Hydrolase</keyword>
<dbReference type="SUPFAM" id="SSF89550">
    <property type="entry name" value="PHP domain-like"/>
    <property type="match status" value="1"/>
</dbReference>
<dbReference type="InterPro" id="IPR016195">
    <property type="entry name" value="Pol/histidinol_Pase-like"/>
</dbReference>
<dbReference type="RefSeq" id="WP_188369128.1">
    <property type="nucleotide sequence ID" value="NZ_BMFH01000001.1"/>
</dbReference>
<dbReference type="Proteomes" id="UP000625780">
    <property type="component" value="Unassembled WGS sequence"/>
</dbReference>
<protein>
    <recommendedName>
        <fullName evidence="2">protein-tyrosine-phosphatase</fullName>
        <ecNumber evidence="2">3.1.3.48</ecNumber>
    </recommendedName>
</protein>
<gene>
    <name evidence="5" type="ORF">GCM10011361_05000</name>
</gene>
<sequence length="246" mass="28313">MFTFFQKKRFLVDALAGYVDIHNHILPGIDDGAKTVEDSLALMKEFDSLGIRHFIATPHIMAEYYPNTPETIRKSHEVLKAALVEQGMTEVSLLAAAEHMIDLNYELALEGREIMPIKNEYLLVEMSYLQPSLNFREAVIKSMRAGYHCILAHPERYAYLYHQKKKYNDYKALGIHFQLNLLSLGGYYGKPVEKMARELLHRNMVDFVASDAHKLKHLKALKEIKLDAGTYEKLTSAVRHTIRTFL</sequence>